<reference evidence="2" key="1">
    <citation type="submission" date="2021-07" db="EMBL/GenBank/DDBJ databases">
        <title>Genome Resource of American Ginseng Black Spot Pathogen Alternaria panax.</title>
        <authorList>
            <person name="Qiu C."/>
            <person name="Wang W."/>
            <person name="Liu Z."/>
        </authorList>
    </citation>
    <scope>NUCLEOTIDE SEQUENCE</scope>
    <source>
        <strain evidence="2">BNCC115425</strain>
    </source>
</reference>
<keyword evidence="3" id="KW-1185">Reference proteome</keyword>
<evidence type="ECO:0000313" key="2">
    <source>
        <dbReference type="EMBL" id="KAG9195018.1"/>
    </source>
</evidence>
<proteinExistence type="predicted"/>
<keyword evidence="1" id="KW-0472">Membrane</keyword>
<sequence>MSPNPKHSFVCPSIADLKHRMMPTNTELGAFVYPNSQQYCHTMTYDPELGATIRKYNTEKSGLHSILEKVMQFIVICSIFSIIINSLFVGFFAVMNLINYHAAQQWLRDGPWGIAIWVFLGLNIVMAVAMAVLDLMLDE</sequence>
<comment type="caution">
    <text evidence="2">The sequence shown here is derived from an EMBL/GenBank/DDBJ whole genome shotgun (WGS) entry which is preliminary data.</text>
</comment>
<dbReference type="EMBL" id="JAANER010000001">
    <property type="protein sequence ID" value="KAG9195018.1"/>
    <property type="molecule type" value="Genomic_DNA"/>
</dbReference>
<protein>
    <submittedName>
        <fullName evidence="2">Uncharacterized protein</fullName>
    </submittedName>
</protein>
<evidence type="ECO:0000313" key="3">
    <source>
        <dbReference type="Proteomes" id="UP001199106"/>
    </source>
</evidence>
<name>A0AAD4IHN7_9PLEO</name>
<evidence type="ECO:0000256" key="1">
    <source>
        <dbReference type="SAM" id="Phobius"/>
    </source>
</evidence>
<organism evidence="2 3">
    <name type="scientific">Alternaria panax</name>
    <dbReference type="NCBI Taxonomy" id="48097"/>
    <lineage>
        <taxon>Eukaryota</taxon>
        <taxon>Fungi</taxon>
        <taxon>Dikarya</taxon>
        <taxon>Ascomycota</taxon>
        <taxon>Pezizomycotina</taxon>
        <taxon>Dothideomycetes</taxon>
        <taxon>Pleosporomycetidae</taxon>
        <taxon>Pleosporales</taxon>
        <taxon>Pleosporineae</taxon>
        <taxon>Pleosporaceae</taxon>
        <taxon>Alternaria</taxon>
        <taxon>Alternaria sect. Panax</taxon>
    </lineage>
</organism>
<dbReference type="AlphaFoldDB" id="A0AAD4IHN7"/>
<keyword evidence="1" id="KW-1133">Transmembrane helix</keyword>
<feature type="transmembrane region" description="Helical" evidence="1">
    <location>
        <begin position="70"/>
        <end position="94"/>
    </location>
</feature>
<feature type="transmembrane region" description="Helical" evidence="1">
    <location>
        <begin position="114"/>
        <end position="137"/>
    </location>
</feature>
<dbReference type="Proteomes" id="UP001199106">
    <property type="component" value="Unassembled WGS sequence"/>
</dbReference>
<accession>A0AAD4IHN7</accession>
<gene>
    <name evidence="2" type="ORF">G6011_00138</name>
</gene>
<keyword evidence="1" id="KW-0812">Transmembrane</keyword>